<feature type="region of interest" description="Disordered" evidence="1">
    <location>
        <begin position="396"/>
        <end position="423"/>
    </location>
</feature>
<proteinExistence type="predicted"/>
<feature type="compositionally biased region" description="Basic and acidic residues" evidence="1">
    <location>
        <begin position="396"/>
        <end position="407"/>
    </location>
</feature>
<feature type="region of interest" description="Disordered" evidence="1">
    <location>
        <begin position="452"/>
        <end position="475"/>
    </location>
</feature>
<dbReference type="EMBL" id="JAPDHF010000003">
    <property type="protein sequence ID" value="KAJ4020750.1"/>
    <property type="molecule type" value="Genomic_DNA"/>
</dbReference>
<evidence type="ECO:0000313" key="2">
    <source>
        <dbReference type="EMBL" id="KAJ4020750.1"/>
    </source>
</evidence>
<reference evidence="2" key="1">
    <citation type="submission" date="2022-10" db="EMBL/GenBank/DDBJ databases">
        <title>Fusarium specimens isolated from Avocado Roots.</title>
        <authorList>
            <person name="Stajich J."/>
            <person name="Roper C."/>
            <person name="Heimlech-Rivalta G."/>
        </authorList>
    </citation>
    <scope>NUCLEOTIDE SEQUENCE</scope>
    <source>
        <strain evidence="2">CF00143</strain>
    </source>
</reference>
<accession>A0A9W8UE44</accession>
<feature type="compositionally biased region" description="Basic and acidic residues" evidence="1">
    <location>
        <begin position="70"/>
        <end position="80"/>
    </location>
</feature>
<dbReference type="AlphaFoldDB" id="A0A9W8UE44"/>
<gene>
    <name evidence="2" type="ORF">NW766_002243</name>
</gene>
<feature type="region of interest" description="Disordered" evidence="1">
    <location>
        <begin position="57"/>
        <end position="80"/>
    </location>
</feature>
<evidence type="ECO:0000313" key="3">
    <source>
        <dbReference type="Proteomes" id="UP001152130"/>
    </source>
</evidence>
<feature type="region of interest" description="Disordered" evidence="1">
    <location>
        <begin position="300"/>
        <end position="356"/>
    </location>
</feature>
<feature type="compositionally biased region" description="Basic and acidic residues" evidence="1">
    <location>
        <begin position="634"/>
        <end position="648"/>
    </location>
</feature>
<protein>
    <recommendedName>
        <fullName evidence="4">Myb-like domain-containing protein</fullName>
    </recommendedName>
</protein>
<feature type="region of interest" description="Disordered" evidence="1">
    <location>
        <begin position="634"/>
        <end position="655"/>
    </location>
</feature>
<evidence type="ECO:0008006" key="4">
    <source>
        <dbReference type="Google" id="ProtNLM"/>
    </source>
</evidence>
<keyword evidence="3" id="KW-1185">Reference proteome</keyword>
<organism evidence="2 3">
    <name type="scientific">Fusarium irregulare</name>
    <dbReference type="NCBI Taxonomy" id="2494466"/>
    <lineage>
        <taxon>Eukaryota</taxon>
        <taxon>Fungi</taxon>
        <taxon>Dikarya</taxon>
        <taxon>Ascomycota</taxon>
        <taxon>Pezizomycotina</taxon>
        <taxon>Sordariomycetes</taxon>
        <taxon>Hypocreomycetidae</taxon>
        <taxon>Hypocreales</taxon>
        <taxon>Nectriaceae</taxon>
        <taxon>Fusarium</taxon>
        <taxon>Fusarium incarnatum-equiseti species complex</taxon>
    </lineage>
</organism>
<comment type="caution">
    <text evidence="2">The sequence shown here is derived from an EMBL/GenBank/DDBJ whole genome shotgun (WGS) entry which is preliminary data.</text>
</comment>
<dbReference type="Proteomes" id="UP001152130">
    <property type="component" value="Unassembled WGS sequence"/>
</dbReference>
<evidence type="ECO:0000256" key="1">
    <source>
        <dbReference type="SAM" id="MobiDB-lite"/>
    </source>
</evidence>
<name>A0A9W8UE44_9HYPO</name>
<sequence>MLADKVPRELILVGGLTYVQNSWKRAKHHLKDPRHTQPLPQWTYKSSEDIVHEESSSPVFSNYVPSGPQENEREDVGDAEPKIPFTWGSDQDRYEALSFRNGFIAAEQEFAAKKDILCLEIPVQTEPPAEVAQNRPCTLRILTCIMRKYYESTFESTDGTYSQFWQVLYIQGLDRKWRIQDHERLKSRFEWVLSFIENGVLPTEAQIAENILYKALENVLTPTHPYNFKGQENRGSWLNPDLSPVWVRAFLAHQGCLEEVRTDIRENMPNSSISGFCDLYGIMIASVWEKVMRTYSTAAGSQGHHSLDSESAFPKDQSPSGDLPPGDVLPAGNRPAGDMPASLPSQDKPAKFNRKKWTPKEIKFLQDLLRTEPKREVRAEKFRAKFGPGRTVTAIRDRENKLRRETPTQDQKPSKRKQTPHWKNEEKQYLIKLLEITETWKEVVEELNGRFNNGRTPKGAQNYASKNKLGAPSLNTRRWTDDETRRFKTLRDEGIATLDIAALLSHEFGTKRTGAACFRKATKMGFTDGSRQFFKPDEDDHLRESMQMGLRLRDVADRFWKTFGTAGRSKTGILARMTFLRTGAVPVNRQWSDDEVQFLQDLLKQKKQKRDIISEFVAEFGPYRSIDAIESKSAEVRTRAEKKGAHEDDGIEGGN</sequence>